<dbReference type="PROSITE" id="PS50211">
    <property type="entry name" value="DENN"/>
    <property type="match status" value="1"/>
</dbReference>
<dbReference type="SMART" id="SM00799">
    <property type="entry name" value="DENN"/>
    <property type="match status" value="1"/>
</dbReference>
<gene>
    <name evidence="3" type="ORF">Pyn_27503</name>
</gene>
<dbReference type="InterPro" id="IPR001194">
    <property type="entry name" value="cDENN_dom"/>
</dbReference>
<dbReference type="InterPro" id="IPR037516">
    <property type="entry name" value="Tripartite_DENN"/>
</dbReference>
<feature type="region of interest" description="Disordered" evidence="1">
    <location>
        <begin position="1"/>
        <end position="20"/>
    </location>
</feature>
<dbReference type="Gene3D" id="3.30.450.200">
    <property type="match status" value="1"/>
</dbReference>
<dbReference type="Proteomes" id="UP000250321">
    <property type="component" value="Unassembled WGS sequence"/>
</dbReference>
<dbReference type="PANTHER" id="PTHR15288:SF29">
    <property type="entry name" value="DENN (AEX-3) DOMAIN-CONTAINING PROTEIN"/>
    <property type="match status" value="1"/>
</dbReference>
<dbReference type="STRING" id="2094558.A0A314YFB7"/>
<dbReference type="AlphaFoldDB" id="A0A314YFB7"/>
<name>A0A314YFB7_PRUYE</name>
<evidence type="ECO:0000313" key="3">
    <source>
        <dbReference type="EMBL" id="PQQ04650.1"/>
    </source>
</evidence>
<feature type="region of interest" description="Disordered" evidence="1">
    <location>
        <begin position="467"/>
        <end position="498"/>
    </location>
</feature>
<accession>A0A314YFB7</accession>
<dbReference type="Pfam" id="PF02141">
    <property type="entry name" value="DENN"/>
    <property type="match status" value="1"/>
</dbReference>
<dbReference type="InterPro" id="IPR043153">
    <property type="entry name" value="DENN_C"/>
</dbReference>
<dbReference type="InterPro" id="IPR051942">
    <property type="entry name" value="DENN_domain_containing_2"/>
</dbReference>
<dbReference type="Gene3D" id="3.40.50.11500">
    <property type="match status" value="1"/>
</dbReference>
<organism evidence="3 4">
    <name type="scientific">Prunus yedoensis var. nudiflora</name>
    <dbReference type="NCBI Taxonomy" id="2094558"/>
    <lineage>
        <taxon>Eukaryota</taxon>
        <taxon>Viridiplantae</taxon>
        <taxon>Streptophyta</taxon>
        <taxon>Embryophyta</taxon>
        <taxon>Tracheophyta</taxon>
        <taxon>Spermatophyta</taxon>
        <taxon>Magnoliopsida</taxon>
        <taxon>eudicotyledons</taxon>
        <taxon>Gunneridae</taxon>
        <taxon>Pentapetalae</taxon>
        <taxon>rosids</taxon>
        <taxon>fabids</taxon>
        <taxon>Rosales</taxon>
        <taxon>Rosaceae</taxon>
        <taxon>Amygdaloideae</taxon>
        <taxon>Amygdaleae</taxon>
        <taxon>Prunus</taxon>
    </lineage>
</organism>
<reference evidence="3 4" key="1">
    <citation type="submission" date="2018-02" db="EMBL/GenBank/DDBJ databases">
        <title>Draft genome of wild Prunus yedoensis var. nudiflora.</title>
        <authorList>
            <person name="Baek S."/>
            <person name="Kim J.-H."/>
            <person name="Choi K."/>
            <person name="Kim G.-B."/>
            <person name="Cho A."/>
            <person name="Jang H."/>
            <person name="Shin C.-H."/>
            <person name="Yu H.-J."/>
            <person name="Mun J.-H."/>
        </authorList>
    </citation>
    <scope>NUCLEOTIDE SEQUENCE [LARGE SCALE GENOMIC DNA]</scope>
    <source>
        <strain evidence="4">cv. Jeju island</strain>
        <tissue evidence="3">Leaf</tissue>
    </source>
</reference>
<evidence type="ECO:0000259" key="2">
    <source>
        <dbReference type="PROSITE" id="PS50211"/>
    </source>
</evidence>
<feature type="domain" description="UDENN" evidence="2">
    <location>
        <begin position="411"/>
        <end position="822"/>
    </location>
</feature>
<feature type="compositionally biased region" description="Low complexity" evidence="1">
    <location>
        <begin position="467"/>
        <end position="476"/>
    </location>
</feature>
<keyword evidence="4" id="KW-1185">Reference proteome</keyword>
<comment type="caution">
    <text evidence="3">The sequence shown here is derived from an EMBL/GenBank/DDBJ whole genome shotgun (WGS) entry which is preliminary data.</text>
</comment>
<evidence type="ECO:0000313" key="4">
    <source>
        <dbReference type="Proteomes" id="UP000250321"/>
    </source>
</evidence>
<dbReference type="Pfam" id="PF03456">
    <property type="entry name" value="uDENN"/>
    <property type="match status" value="1"/>
</dbReference>
<dbReference type="OrthoDB" id="6019893at2759"/>
<dbReference type="InterPro" id="IPR005113">
    <property type="entry name" value="uDENN_dom"/>
</dbReference>
<feature type="compositionally biased region" description="Basic and acidic residues" evidence="1">
    <location>
        <begin position="477"/>
        <end position="486"/>
    </location>
</feature>
<evidence type="ECO:0000256" key="1">
    <source>
        <dbReference type="SAM" id="MobiDB-lite"/>
    </source>
</evidence>
<dbReference type="EMBL" id="PJQY01001211">
    <property type="protein sequence ID" value="PQQ04650.1"/>
    <property type="molecule type" value="Genomic_DNA"/>
</dbReference>
<sequence>MVAVNIKGGKPFSMDKEEETGSPSWGASFFAQTEDVARAVAAVAAAATATHSPRPSVVYSSNDDGGNSPLKRLQRHVTNVLKGFSHPPEVKRGTYNPEVLTSQKPQWASFQLQYLDHRSLKLPTRLFESMVVLGLHPNCDIQALQRQYIARKHEGLGRLRSSRSSQNFSRVEPNLEPQVLFVYPPEKQVPLQYKDLLSFCFPGGVEVHAVERTPSMSELNEILLGQEHFKRTELSFVFRLQVADDSTLYGCCVLVEELVQKPSGLLSMIAEKHPSRPSLSRHILTTKRCYCILSRVPSFELHFGVLNSIFTEERLERLTKGIDLLDLETPKDYGNGKILEENTEETSHSVSLSSRTEENMVNRTAEFSQSSLKDSSFGRVADNGIHLENQMLDGDFNLLKGRVIENVVVPTDPETKTASSKRDSDLANAEVSEVYVDDFSANKQAVERRLPNAVLPLLRYYQYESSESSSSFQGSPSEDRNFRSDVDDTETEEASFSGQDDSDLIDILEWAKANNHGSLQIISEYYQLRCPARGSTVRFHPLEHLHPLEYHRPETTVLHIAGSTIDLRSCSTSLEFAEAQGALSVEEEATALSVWAIACICGSLRLENVLTFFAGALLEKQIVIISSNLGILSASVLSIIPLIRPYQWQSLLMPVLPNDMLDFLDAPVPYIVGVKNKTNEVQSKLSNVILVDANKNQVKSPTLPQLPQHKELFSSLSPYHAKLVGESFLARKRPVYECTAEQVEAAKGFLSVLRTYLDSLCSNLRSHTITNVQSNDDKVSLLLKESFIDSFPSRDRPFMKLFVDTQLFSVHTDLVLSFFQKE</sequence>
<protein>
    <recommendedName>
        <fullName evidence="2">UDENN domain-containing protein</fullName>
    </recommendedName>
</protein>
<proteinExistence type="predicted"/>
<dbReference type="PANTHER" id="PTHR15288">
    <property type="entry name" value="DENN DOMAIN-CONTAINING PROTEIN 2"/>
    <property type="match status" value="1"/>
</dbReference>